<feature type="compositionally biased region" description="Acidic residues" evidence="1">
    <location>
        <begin position="172"/>
        <end position="222"/>
    </location>
</feature>
<sequence>MFTILLSYSHIVHRCASNDITSQHDSTMITDNYNKCDSATISYTAPHDHVILECYGKDACKDLTFQCGNPGKCHLMCTYTDDEDNDPSCNSVDVTQGIKVTCMTPESCNSVKYTGGSDVTNFVGPPNNNAIDYTCPTGCNGCWDIKHLNCKDYDYDECTKKDDTDHIHYPCNDEDEGNGNGNDDDEGNGNGNDDDGNDDDGNDDDGNDDDGNDDDGNDDDDLSSSPSTPPPSASPTSPPPSASPTSPPPSTSPSPPPPSASPTPPPPSTSPSPPPPSASPTPPPPSTSPSPPPPSASPTSPPPSASPSPPPFCYNKIMTDTKCALDNTRYFRLETNVFEECIQQCKNTNCTHMSFGYYINTNVCMGCGNVEDREYHDGFNFYEMNLENCIAPPPPPSPPPPCMEVVQTKTKCAQDHTRLFKLKTENMAECYSKCKETECTHMSTGSWNGIPMCMGCKNDQDVTVSGHFVLNKVNIEYCDIPSPPPPPAYTCDDMYITVVQDYKCGTPTPTDRYYRVLDVPNIEACRQLCVDHSEDCNFYSYASTGQYAGYCMGCTHPDQKVYEKDFLFLPIQNCDNTPFEPDGI</sequence>
<dbReference type="GO" id="GO:0005884">
    <property type="term" value="C:actin filament"/>
    <property type="evidence" value="ECO:0007669"/>
    <property type="project" value="TreeGrafter"/>
</dbReference>
<dbReference type="InterPro" id="IPR051412">
    <property type="entry name" value="Formin_Homology_Diaphanous_sf"/>
</dbReference>
<feature type="region of interest" description="Disordered" evidence="1">
    <location>
        <begin position="170"/>
        <end position="311"/>
    </location>
</feature>
<dbReference type="PANTHER" id="PTHR45691:SF6">
    <property type="entry name" value="PROTEIN DIAPHANOUS"/>
    <property type="match status" value="1"/>
</dbReference>
<feature type="compositionally biased region" description="Pro residues" evidence="1">
    <location>
        <begin position="227"/>
        <end position="311"/>
    </location>
</feature>
<dbReference type="AlphaFoldDB" id="A0A6C0LRS9"/>
<accession>A0A6C0LRS9</accession>
<protein>
    <submittedName>
        <fullName evidence="2">Uncharacterized protein</fullName>
    </submittedName>
</protein>
<evidence type="ECO:0000313" key="2">
    <source>
        <dbReference type="EMBL" id="QHU33459.1"/>
    </source>
</evidence>
<dbReference type="EMBL" id="MN740557">
    <property type="protein sequence ID" value="QHU33459.1"/>
    <property type="molecule type" value="Genomic_DNA"/>
</dbReference>
<proteinExistence type="predicted"/>
<dbReference type="PANTHER" id="PTHR45691">
    <property type="entry name" value="PROTEIN DIAPHANOUS"/>
    <property type="match status" value="1"/>
</dbReference>
<name>A0A6C0LRS9_9ZZZZ</name>
<dbReference type="PRINTS" id="PR01217">
    <property type="entry name" value="PRICHEXTENSN"/>
</dbReference>
<evidence type="ECO:0000256" key="1">
    <source>
        <dbReference type="SAM" id="MobiDB-lite"/>
    </source>
</evidence>
<reference evidence="2" key="1">
    <citation type="journal article" date="2020" name="Nature">
        <title>Giant virus diversity and host interactions through global metagenomics.</title>
        <authorList>
            <person name="Schulz F."/>
            <person name="Roux S."/>
            <person name="Paez-Espino D."/>
            <person name="Jungbluth S."/>
            <person name="Walsh D.A."/>
            <person name="Denef V.J."/>
            <person name="McMahon K.D."/>
            <person name="Konstantinidis K.T."/>
            <person name="Eloe-Fadrosh E.A."/>
            <person name="Kyrpides N.C."/>
            <person name="Woyke T."/>
        </authorList>
    </citation>
    <scope>NUCLEOTIDE SEQUENCE</scope>
    <source>
        <strain evidence="2">GVMAG-S-1016704-121</strain>
    </source>
</reference>
<organism evidence="2">
    <name type="scientific">viral metagenome</name>
    <dbReference type="NCBI Taxonomy" id="1070528"/>
    <lineage>
        <taxon>unclassified sequences</taxon>
        <taxon>metagenomes</taxon>
        <taxon>organismal metagenomes</taxon>
    </lineage>
</organism>
<dbReference type="GO" id="GO:0030041">
    <property type="term" value="P:actin filament polymerization"/>
    <property type="evidence" value="ECO:0007669"/>
    <property type="project" value="TreeGrafter"/>
</dbReference>